<dbReference type="RefSeq" id="WP_217966600.1">
    <property type="nucleotide sequence ID" value="NZ_JAHTBN010000016.1"/>
</dbReference>
<keyword evidence="6" id="KW-1185">Reference proteome</keyword>
<gene>
    <name evidence="5" type="ORF">ACFOY1_18850</name>
</gene>
<comment type="caution">
    <text evidence="5">The sequence shown here is derived from an EMBL/GenBank/DDBJ whole genome shotgun (WGS) entry which is preliminary data.</text>
</comment>
<dbReference type="EMBL" id="JBHSBV010000008">
    <property type="protein sequence ID" value="MFC4203013.1"/>
    <property type="molecule type" value="Genomic_DNA"/>
</dbReference>
<dbReference type="InterPro" id="IPR009049">
    <property type="entry name" value="Argininosuccinate_lyase"/>
</dbReference>
<keyword evidence="1 5" id="KW-0456">Lyase</keyword>
<dbReference type="CDD" id="cd01359">
    <property type="entry name" value="Argininosuccinate_lyase"/>
    <property type="match status" value="1"/>
</dbReference>
<feature type="domain" description="Fumarate lyase N-terminal" evidence="3">
    <location>
        <begin position="121"/>
        <end position="334"/>
    </location>
</feature>
<protein>
    <submittedName>
        <fullName evidence="5">Argininosuccinate lyase</fullName>
    </submittedName>
</protein>
<sequence length="536" mass="59253">MHRKTAVLICALLGAPAAAVAADTGHAPCSTTEQCHQEAAKAGVMGGIRVGAGLATSPTDRDQDQFYWLNQINRASAVMLTEQKIITPEMGRKIAKGVQYVIDQAAKPGGKRPKDVLKIENIIAEDIGPDASLVHTGRSRQDMYATFRMAKLRTELLDYSDALDGLRRRILATAAKNVETYIPAYTNGVQAMPITYAHYLLAYEASFDRDAQRIHELYKRLNRSAMGTAVLANSSWPLNRKRMADLLGFDGIIENSMDSSQVSPSDISLEATSIVASTAIRLGAMVGDITSQYHQTRPWMLLNEGATYTSSAMPQKRNPGILMRTREAASNVVGLAQTVVFRAHNVTTGMTDYKDPWAQIGFFPQAMQMIKDMDVVMDALTVNPKRSLEELEDDWTTSMELAETLQREDKIPFRVGHHFASAIVTYARANGYKPKDFPYAKAVELYAQAIQNFKLPDSTKLPMSEAEFRQTLSPVYMVNTRVGIGGPQPPEVRRMLGEAQATLKADEDWMSQTRKRLADAHARLDQAFAKLRDSGS</sequence>
<proteinExistence type="predicted"/>
<name>A0ABV8P4Q2_9BURK</name>
<evidence type="ECO:0000313" key="5">
    <source>
        <dbReference type="EMBL" id="MFC4203013.1"/>
    </source>
</evidence>
<reference evidence="6" key="1">
    <citation type="journal article" date="2019" name="Int. J. Syst. Evol. Microbiol.">
        <title>The Global Catalogue of Microorganisms (GCM) 10K type strain sequencing project: providing services to taxonomists for standard genome sequencing and annotation.</title>
        <authorList>
            <consortium name="The Broad Institute Genomics Platform"/>
            <consortium name="The Broad Institute Genome Sequencing Center for Infectious Disease"/>
            <person name="Wu L."/>
            <person name="Ma J."/>
        </authorList>
    </citation>
    <scope>NUCLEOTIDE SEQUENCE [LARGE SCALE GENOMIC DNA]</scope>
    <source>
        <strain evidence="6">LMG 24813</strain>
    </source>
</reference>
<keyword evidence="2" id="KW-0732">Signal</keyword>
<dbReference type="InterPro" id="IPR029419">
    <property type="entry name" value="Arg_succ_lyase_C"/>
</dbReference>
<dbReference type="Proteomes" id="UP001595848">
    <property type="component" value="Unassembled WGS sequence"/>
</dbReference>
<organism evidence="5 6">
    <name type="scientific">Candidimonas humi</name>
    <dbReference type="NCBI Taxonomy" id="683355"/>
    <lineage>
        <taxon>Bacteria</taxon>
        <taxon>Pseudomonadati</taxon>
        <taxon>Pseudomonadota</taxon>
        <taxon>Betaproteobacteria</taxon>
        <taxon>Burkholderiales</taxon>
        <taxon>Alcaligenaceae</taxon>
        <taxon>Candidimonas</taxon>
    </lineage>
</organism>
<evidence type="ECO:0000256" key="1">
    <source>
        <dbReference type="ARBA" id="ARBA00023239"/>
    </source>
</evidence>
<evidence type="ECO:0000256" key="2">
    <source>
        <dbReference type="SAM" id="SignalP"/>
    </source>
</evidence>
<evidence type="ECO:0000313" key="6">
    <source>
        <dbReference type="Proteomes" id="UP001595848"/>
    </source>
</evidence>
<dbReference type="PANTHER" id="PTHR43814">
    <property type="entry name" value="ARGININOSUCCINATE LYASE"/>
    <property type="match status" value="1"/>
</dbReference>
<dbReference type="InterPro" id="IPR022761">
    <property type="entry name" value="Fumarate_lyase_N"/>
</dbReference>
<dbReference type="GO" id="GO:0016829">
    <property type="term" value="F:lyase activity"/>
    <property type="evidence" value="ECO:0007669"/>
    <property type="project" value="UniProtKB-KW"/>
</dbReference>
<dbReference type="Pfam" id="PF14698">
    <property type="entry name" value="ASL_C2"/>
    <property type="match status" value="1"/>
</dbReference>
<feature type="signal peptide" evidence="2">
    <location>
        <begin position="1"/>
        <end position="21"/>
    </location>
</feature>
<evidence type="ECO:0000259" key="3">
    <source>
        <dbReference type="Pfam" id="PF00206"/>
    </source>
</evidence>
<accession>A0ABV8P4Q2</accession>
<dbReference type="PANTHER" id="PTHR43814:SF1">
    <property type="entry name" value="ARGININOSUCCINATE LYASE"/>
    <property type="match status" value="1"/>
</dbReference>
<feature type="chain" id="PRO_5047145905" evidence="2">
    <location>
        <begin position="22"/>
        <end position="536"/>
    </location>
</feature>
<dbReference type="Pfam" id="PF00206">
    <property type="entry name" value="Lyase_1"/>
    <property type="match status" value="1"/>
</dbReference>
<evidence type="ECO:0000259" key="4">
    <source>
        <dbReference type="Pfam" id="PF14698"/>
    </source>
</evidence>
<feature type="domain" description="Argininosuccinate lyase C-terminal" evidence="4">
    <location>
        <begin position="396"/>
        <end position="475"/>
    </location>
</feature>